<keyword evidence="6 7" id="KW-0472">Membrane</keyword>
<organism evidence="9 10">
    <name type="scientific">Lysinimonas soli</name>
    <dbReference type="NCBI Taxonomy" id="1074233"/>
    <lineage>
        <taxon>Bacteria</taxon>
        <taxon>Bacillati</taxon>
        <taxon>Actinomycetota</taxon>
        <taxon>Actinomycetes</taxon>
        <taxon>Micrococcales</taxon>
        <taxon>Microbacteriaceae</taxon>
        <taxon>Lysinimonas</taxon>
    </lineage>
</organism>
<dbReference type="PANTHER" id="PTHR42920:SF5">
    <property type="entry name" value="EAMA DOMAIN-CONTAINING PROTEIN"/>
    <property type="match status" value="1"/>
</dbReference>
<comment type="subcellular location">
    <subcellularLocation>
        <location evidence="1">Cell membrane</location>
        <topology evidence="1">Multi-pass membrane protein</topology>
    </subcellularLocation>
</comment>
<feature type="transmembrane region" description="Helical" evidence="7">
    <location>
        <begin position="146"/>
        <end position="164"/>
    </location>
</feature>
<dbReference type="InterPro" id="IPR037185">
    <property type="entry name" value="EmrE-like"/>
</dbReference>
<keyword evidence="5 7" id="KW-1133">Transmembrane helix</keyword>
<name>A0ABW0NNR0_9MICO</name>
<dbReference type="SUPFAM" id="SSF103481">
    <property type="entry name" value="Multidrug resistance efflux transporter EmrE"/>
    <property type="match status" value="2"/>
</dbReference>
<feature type="transmembrane region" description="Helical" evidence="7">
    <location>
        <begin position="64"/>
        <end position="82"/>
    </location>
</feature>
<evidence type="ECO:0000256" key="7">
    <source>
        <dbReference type="SAM" id="Phobius"/>
    </source>
</evidence>
<evidence type="ECO:0000313" key="9">
    <source>
        <dbReference type="EMBL" id="MFC5502004.1"/>
    </source>
</evidence>
<feature type="transmembrane region" description="Helical" evidence="7">
    <location>
        <begin position="218"/>
        <end position="238"/>
    </location>
</feature>
<evidence type="ECO:0000256" key="5">
    <source>
        <dbReference type="ARBA" id="ARBA00022989"/>
    </source>
</evidence>
<dbReference type="EMBL" id="JBHSMG010000001">
    <property type="protein sequence ID" value="MFC5502004.1"/>
    <property type="molecule type" value="Genomic_DNA"/>
</dbReference>
<feature type="transmembrane region" description="Helical" evidence="7">
    <location>
        <begin position="88"/>
        <end position="113"/>
    </location>
</feature>
<feature type="domain" description="EamA" evidence="8">
    <location>
        <begin position="146"/>
        <end position="291"/>
    </location>
</feature>
<feature type="transmembrane region" description="Helical" evidence="7">
    <location>
        <begin position="276"/>
        <end position="295"/>
    </location>
</feature>
<feature type="transmembrane region" description="Helical" evidence="7">
    <location>
        <begin position="176"/>
        <end position="198"/>
    </location>
</feature>
<feature type="transmembrane region" description="Helical" evidence="7">
    <location>
        <begin position="33"/>
        <end position="52"/>
    </location>
</feature>
<evidence type="ECO:0000256" key="4">
    <source>
        <dbReference type="ARBA" id="ARBA00022692"/>
    </source>
</evidence>
<reference evidence="10" key="1">
    <citation type="journal article" date="2019" name="Int. J. Syst. Evol. Microbiol.">
        <title>The Global Catalogue of Microorganisms (GCM) 10K type strain sequencing project: providing services to taxonomists for standard genome sequencing and annotation.</title>
        <authorList>
            <consortium name="The Broad Institute Genomics Platform"/>
            <consortium name="The Broad Institute Genome Sequencing Center for Infectious Disease"/>
            <person name="Wu L."/>
            <person name="Ma J."/>
        </authorList>
    </citation>
    <scope>NUCLEOTIDE SEQUENCE [LARGE SCALE GENOMIC DNA]</scope>
    <source>
        <strain evidence="10">CGMCC 4.6997</strain>
    </source>
</reference>
<sequence>MGYLYALLGALLFGANGSMTKLLVEGGLSATQLTLFRTMGTAVLAGIVLLLTDRSGFRMRPRQLLVMAVLGVAGVALLQASYASALALLPVGIALLLEYTAVLLVALVAFFVFREKVKARLWVAIACVLVGLAIVARIWASDLNPLGVVLALVAAITLTLYFVVGERQVSATSPLAVAFWTGLFAGAFWAVFSGWWQLDPSVLGKPVPLGGSHGAFELPLVLPLAATVVFGSFLPFLLSFSALKHLSATAAGIVASSEVLFAFLVAWLWLGEGLDPVQIVGAAIVLVGIVLAQTARAGKVVDADLALPGVGAEARR</sequence>
<evidence type="ECO:0000256" key="2">
    <source>
        <dbReference type="ARBA" id="ARBA00007362"/>
    </source>
</evidence>
<protein>
    <submittedName>
        <fullName evidence="9">DMT family transporter</fullName>
    </submittedName>
</protein>
<dbReference type="Proteomes" id="UP001596039">
    <property type="component" value="Unassembled WGS sequence"/>
</dbReference>
<proteinExistence type="inferred from homology"/>
<dbReference type="PANTHER" id="PTHR42920">
    <property type="entry name" value="OS03G0707200 PROTEIN-RELATED"/>
    <property type="match status" value="1"/>
</dbReference>
<dbReference type="Pfam" id="PF00892">
    <property type="entry name" value="EamA"/>
    <property type="match status" value="2"/>
</dbReference>
<feature type="domain" description="EamA" evidence="8">
    <location>
        <begin position="1"/>
        <end position="136"/>
    </location>
</feature>
<dbReference type="InterPro" id="IPR000620">
    <property type="entry name" value="EamA_dom"/>
</dbReference>
<dbReference type="RefSeq" id="WP_386739664.1">
    <property type="nucleotide sequence ID" value="NZ_JBHSMG010000001.1"/>
</dbReference>
<accession>A0ABW0NNR0</accession>
<gene>
    <name evidence="9" type="ORF">ACFPJ4_07090</name>
</gene>
<evidence type="ECO:0000259" key="8">
    <source>
        <dbReference type="Pfam" id="PF00892"/>
    </source>
</evidence>
<evidence type="ECO:0000313" key="10">
    <source>
        <dbReference type="Proteomes" id="UP001596039"/>
    </source>
</evidence>
<evidence type="ECO:0000256" key="3">
    <source>
        <dbReference type="ARBA" id="ARBA00022475"/>
    </source>
</evidence>
<evidence type="ECO:0000256" key="1">
    <source>
        <dbReference type="ARBA" id="ARBA00004651"/>
    </source>
</evidence>
<dbReference type="InterPro" id="IPR051258">
    <property type="entry name" value="Diverse_Substrate_Transporter"/>
</dbReference>
<comment type="caution">
    <text evidence="9">The sequence shown here is derived from an EMBL/GenBank/DDBJ whole genome shotgun (WGS) entry which is preliminary data.</text>
</comment>
<evidence type="ECO:0000256" key="6">
    <source>
        <dbReference type="ARBA" id="ARBA00023136"/>
    </source>
</evidence>
<keyword evidence="3" id="KW-1003">Cell membrane</keyword>
<feature type="transmembrane region" description="Helical" evidence="7">
    <location>
        <begin position="250"/>
        <end position="270"/>
    </location>
</feature>
<dbReference type="Gene3D" id="1.10.3730.20">
    <property type="match status" value="1"/>
</dbReference>
<keyword evidence="10" id="KW-1185">Reference proteome</keyword>
<feature type="transmembrane region" description="Helical" evidence="7">
    <location>
        <begin position="120"/>
        <end position="140"/>
    </location>
</feature>
<comment type="similarity">
    <text evidence="2">Belongs to the EamA transporter family.</text>
</comment>
<keyword evidence="4 7" id="KW-0812">Transmembrane</keyword>